<dbReference type="GO" id="GO:0005085">
    <property type="term" value="F:guanyl-nucleotide exchange factor activity"/>
    <property type="evidence" value="ECO:0007669"/>
    <property type="project" value="UniProtKB-KW"/>
</dbReference>
<feature type="region of interest" description="Disordered" evidence="2">
    <location>
        <begin position="84"/>
        <end position="103"/>
    </location>
</feature>
<dbReference type="InterPro" id="IPR011993">
    <property type="entry name" value="PH-like_dom_sf"/>
</dbReference>
<dbReference type="SMART" id="SM00325">
    <property type="entry name" value="RhoGEF"/>
    <property type="match status" value="1"/>
</dbReference>
<proteinExistence type="predicted"/>
<feature type="compositionally biased region" description="Basic and acidic residues" evidence="2">
    <location>
        <begin position="24"/>
        <end position="35"/>
    </location>
</feature>
<dbReference type="InterPro" id="IPR000219">
    <property type="entry name" value="DH_dom"/>
</dbReference>
<dbReference type="Proteomes" id="UP001626550">
    <property type="component" value="Unassembled WGS sequence"/>
</dbReference>
<evidence type="ECO:0000259" key="3">
    <source>
        <dbReference type="PROSITE" id="PS50010"/>
    </source>
</evidence>
<organism evidence="4 5">
    <name type="scientific">Cichlidogyrus casuarinus</name>
    <dbReference type="NCBI Taxonomy" id="1844966"/>
    <lineage>
        <taxon>Eukaryota</taxon>
        <taxon>Metazoa</taxon>
        <taxon>Spiralia</taxon>
        <taxon>Lophotrochozoa</taxon>
        <taxon>Platyhelminthes</taxon>
        <taxon>Monogenea</taxon>
        <taxon>Monopisthocotylea</taxon>
        <taxon>Dactylogyridea</taxon>
        <taxon>Ancyrocephalidae</taxon>
        <taxon>Cichlidogyrus</taxon>
    </lineage>
</organism>
<feature type="domain" description="DH" evidence="3">
    <location>
        <begin position="47"/>
        <end position="247"/>
    </location>
</feature>
<comment type="caution">
    <text evidence="4">The sequence shown here is derived from an EMBL/GenBank/DDBJ whole genome shotgun (WGS) entry which is preliminary data.</text>
</comment>
<dbReference type="PANTHER" id="PTHR22826">
    <property type="entry name" value="RHO GUANINE EXCHANGE FACTOR-RELATED"/>
    <property type="match status" value="1"/>
</dbReference>
<feature type="compositionally biased region" description="Polar residues" evidence="2">
    <location>
        <begin position="1"/>
        <end position="11"/>
    </location>
</feature>
<dbReference type="AlphaFoldDB" id="A0ABD2Q8F1"/>
<evidence type="ECO:0000313" key="5">
    <source>
        <dbReference type="Proteomes" id="UP001626550"/>
    </source>
</evidence>
<dbReference type="InterPro" id="IPR051336">
    <property type="entry name" value="RhoGEF_Guanine_NuclExch_SF"/>
</dbReference>
<keyword evidence="1" id="KW-0344">Guanine-nucleotide releasing factor</keyword>
<dbReference type="Gene3D" id="2.30.29.30">
    <property type="entry name" value="Pleckstrin-homology domain (PH domain)/Phosphotyrosine-binding domain (PTB)"/>
    <property type="match status" value="1"/>
</dbReference>
<feature type="region of interest" description="Disordered" evidence="2">
    <location>
        <begin position="1"/>
        <end position="35"/>
    </location>
</feature>
<dbReference type="SUPFAM" id="SSF48065">
    <property type="entry name" value="DBL homology domain (DH-domain)"/>
    <property type="match status" value="1"/>
</dbReference>
<evidence type="ECO:0000256" key="1">
    <source>
        <dbReference type="ARBA" id="ARBA00022658"/>
    </source>
</evidence>
<keyword evidence="5" id="KW-1185">Reference proteome</keyword>
<dbReference type="Gene3D" id="1.20.900.10">
    <property type="entry name" value="Dbl homology (DH) domain"/>
    <property type="match status" value="1"/>
</dbReference>
<reference evidence="4 5" key="1">
    <citation type="submission" date="2024-11" db="EMBL/GenBank/DDBJ databases">
        <title>Adaptive evolution of stress response genes in parasites aligns with host niche diversity.</title>
        <authorList>
            <person name="Hahn C."/>
            <person name="Resl P."/>
        </authorList>
    </citation>
    <scope>NUCLEOTIDE SEQUENCE [LARGE SCALE GENOMIC DNA]</scope>
    <source>
        <strain evidence="4">EGGRZ-B1_66</strain>
        <tissue evidence="4">Body</tissue>
    </source>
</reference>
<accession>A0ABD2Q8F1</accession>
<evidence type="ECO:0000256" key="2">
    <source>
        <dbReference type="SAM" id="MobiDB-lite"/>
    </source>
</evidence>
<gene>
    <name evidence="4" type="ORF">Ciccas_005599</name>
</gene>
<dbReference type="PANTHER" id="PTHR22826:SF106">
    <property type="entry name" value="TRIO, ISOFORM A"/>
    <property type="match status" value="1"/>
</dbReference>
<dbReference type="InterPro" id="IPR035899">
    <property type="entry name" value="DBL_dom_sf"/>
</dbReference>
<sequence length="415" mass="47427">MTEVMNTSQFEGSKANMVDEAPEKEEQPAEVKVIDEKQEEKDKVLKKRMEPLNELIYSEEGYVARLQIVKDSYIPAYGTSNELTTVYTGPPDPNEPPPDTTGPPVPEDLALRWRIVWGNWLQLYDWHSAFLEKLKRLITRDPERIPKLFIDSRAKLSSIYSKYCENHRKAALIAEQFREYFEELRIHVGDKQDVVSHLMQPVQRIMRYQLPMEVIVKYTRVADLPSLPTWQKALEIMKEIPKDTQLILEATMINNLPRVLTTLGKIHIRNNLMVACLSKSQFVDLINDVAKSIKSGRKLQPGAPLTAPVPSPILMADLSSAVQTSWVDDPLASFYGAASSLNSNSSSYAQCRFFPSRVFLFEKMLLITEEEAAKKRKNQQPSGEAFSQQTYTCSNSITVNNMKFEVRILRKPDLL</sequence>
<name>A0ABD2Q8F1_9PLAT</name>
<evidence type="ECO:0000313" key="4">
    <source>
        <dbReference type="EMBL" id="KAL3315768.1"/>
    </source>
</evidence>
<dbReference type="Pfam" id="PF00621">
    <property type="entry name" value="RhoGEF"/>
    <property type="match status" value="1"/>
</dbReference>
<dbReference type="PROSITE" id="PS50010">
    <property type="entry name" value="DH_2"/>
    <property type="match status" value="1"/>
</dbReference>
<dbReference type="EMBL" id="JBJKFK010000669">
    <property type="protein sequence ID" value="KAL3315768.1"/>
    <property type="molecule type" value="Genomic_DNA"/>
</dbReference>
<protein>
    <recommendedName>
        <fullName evidence="3">DH domain-containing protein</fullName>
    </recommendedName>
</protein>
<feature type="compositionally biased region" description="Pro residues" evidence="2">
    <location>
        <begin position="90"/>
        <end position="103"/>
    </location>
</feature>